<dbReference type="VEuPathDB" id="FungiDB:BTJ68_14653"/>
<evidence type="ECO:0000256" key="7">
    <source>
        <dbReference type="RuleBase" id="RU003346"/>
    </source>
</evidence>
<keyword evidence="5 8" id="KW-1133">Transmembrane helix</keyword>
<comment type="caution">
    <text evidence="11">The sequence shown here is derived from an EMBL/GenBank/DDBJ whole genome shotgun (WGS) entry which is preliminary data.</text>
</comment>
<dbReference type="Proteomes" id="UP000281677">
    <property type="component" value="Unassembled WGS sequence"/>
</dbReference>
<dbReference type="InterPro" id="IPR003663">
    <property type="entry name" value="Sugar/inositol_transpt"/>
</dbReference>
<dbReference type="InterPro" id="IPR020846">
    <property type="entry name" value="MFS_dom"/>
</dbReference>
<dbReference type="AlphaFoldDB" id="A0A3M7IK00"/>
<dbReference type="PRINTS" id="PR00171">
    <property type="entry name" value="SUGRTRNSPORT"/>
</dbReference>
<reference evidence="12 13" key="1">
    <citation type="journal article" date="2018" name="BMC Genomics">
        <title>Genomic evidence for intraspecific hybridization in a clonal and extremely halotolerant yeast.</title>
        <authorList>
            <person name="Gostincar C."/>
            <person name="Stajich J.E."/>
            <person name="Zupancic J."/>
            <person name="Zalar P."/>
            <person name="Gunde-Cimerman N."/>
        </authorList>
    </citation>
    <scope>NUCLEOTIDE SEQUENCE [LARGE SCALE GENOMIC DNA]</scope>
    <source>
        <strain evidence="11 13">EXF-120</strain>
        <strain evidence="10 12">EXF-562</strain>
    </source>
</reference>
<keyword evidence="4 8" id="KW-0812">Transmembrane</keyword>
<feature type="transmembrane region" description="Helical" evidence="8">
    <location>
        <begin position="287"/>
        <end position="310"/>
    </location>
</feature>
<dbReference type="InterPro" id="IPR036259">
    <property type="entry name" value="MFS_trans_sf"/>
</dbReference>
<dbReference type="NCBIfam" id="TIGR00879">
    <property type="entry name" value="SP"/>
    <property type="match status" value="1"/>
</dbReference>
<gene>
    <name evidence="11" type="ORF">D0859_10210</name>
    <name evidence="10" type="ORF">D0860_07671</name>
</gene>
<feature type="transmembrane region" description="Helical" evidence="8">
    <location>
        <begin position="452"/>
        <end position="473"/>
    </location>
</feature>
<evidence type="ECO:0000256" key="6">
    <source>
        <dbReference type="ARBA" id="ARBA00023136"/>
    </source>
</evidence>
<dbReference type="Proteomes" id="UP000280598">
    <property type="component" value="Unassembled WGS sequence"/>
</dbReference>
<comment type="similarity">
    <text evidence="2 7">Belongs to the major facilitator superfamily. Sugar transporter (TC 2.A.1.1) family.</text>
</comment>
<dbReference type="PROSITE" id="PS50850">
    <property type="entry name" value="MFS"/>
    <property type="match status" value="1"/>
</dbReference>
<dbReference type="EMBL" id="QWIT01000337">
    <property type="protein sequence ID" value="RMZ25732.1"/>
    <property type="molecule type" value="Genomic_DNA"/>
</dbReference>
<evidence type="ECO:0000259" key="9">
    <source>
        <dbReference type="PROSITE" id="PS50850"/>
    </source>
</evidence>
<dbReference type="Gene3D" id="1.20.1250.20">
    <property type="entry name" value="MFS general substrate transporter like domains"/>
    <property type="match status" value="1"/>
</dbReference>
<dbReference type="EMBL" id="QWIS01000216">
    <property type="protein sequence ID" value="RMZ01278.1"/>
    <property type="molecule type" value="Genomic_DNA"/>
</dbReference>
<protein>
    <recommendedName>
        <fullName evidence="9">Major facilitator superfamily (MFS) profile domain-containing protein</fullName>
    </recommendedName>
</protein>
<dbReference type="PROSITE" id="PS00216">
    <property type="entry name" value="SUGAR_TRANSPORT_1"/>
    <property type="match status" value="1"/>
</dbReference>
<dbReference type="PANTHER" id="PTHR48022">
    <property type="entry name" value="PLASTIDIC GLUCOSE TRANSPORTER 4"/>
    <property type="match status" value="1"/>
</dbReference>
<evidence type="ECO:0000256" key="4">
    <source>
        <dbReference type="ARBA" id="ARBA00022692"/>
    </source>
</evidence>
<feature type="transmembrane region" description="Helical" evidence="8">
    <location>
        <begin position="47"/>
        <end position="69"/>
    </location>
</feature>
<dbReference type="PANTHER" id="PTHR48022:SF26">
    <property type="entry name" value="MAJOR FACILITATOR SUPERFAMILY (MFS) PROFILE DOMAIN-CONTAINING PROTEIN-RELATED"/>
    <property type="match status" value="1"/>
</dbReference>
<evidence type="ECO:0000313" key="10">
    <source>
        <dbReference type="EMBL" id="RMZ01278.1"/>
    </source>
</evidence>
<dbReference type="InterPro" id="IPR005828">
    <property type="entry name" value="MFS_sugar_transport-like"/>
</dbReference>
<feature type="transmembrane region" description="Helical" evidence="8">
    <location>
        <begin position="423"/>
        <end position="440"/>
    </location>
</feature>
<feature type="transmembrane region" description="Helical" evidence="8">
    <location>
        <begin position="354"/>
        <end position="375"/>
    </location>
</feature>
<evidence type="ECO:0000313" key="11">
    <source>
        <dbReference type="EMBL" id="RMZ25732.1"/>
    </source>
</evidence>
<keyword evidence="3 7" id="KW-0813">Transport</keyword>
<proteinExistence type="inferred from homology"/>
<dbReference type="VEuPathDB" id="FungiDB:BTJ68_14652"/>
<evidence type="ECO:0000256" key="5">
    <source>
        <dbReference type="ARBA" id="ARBA00022989"/>
    </source>
</evidence>
<dbReference type="InterPro" id="IPR050360">
    <property type="entry name" value="MFS_Sugar_Transporters"/>
</dbReference>
<sequence>MSYKPIQDTEHLDSGLHHENATLDHASSSEKHDPAEVKRRFFKSSRALHLAISVAAGTVMTLFGGGIIVGDDFLEYFHNPSPAMQGFVTSVYDLGCFAGAVIALFVGEKLGRKRMLLLFTVIMGAGILVQTACHNMTTMVWGRLIAGIGNGGNTATAPVWHVETSHASVKGKAVVQEMAVNVLGFVISNFVTLAFSGLSTEAQWRFPLGIQMIFVAIILTMVPLLPESPRWLLARKRDDEARRVLSLLNDHNIEDEFDEIRTSVKAEQAAAGSWSQLLRGGLPARRVLLGMALQTAQQLSGINVLAYYLPVVLHRSVGLTQYIARIVAAANSVSFFLTTSASLLFVDRVGRRPLLMYLAGGMAIAFLGVSIGVGVGLATPENLGPGIAAVVFIWLYFSLFSSGWISVPWLYPAEVNSLKFRTKGAALATACDWLFNYIVVQATPPGIEHLKWGYYLIYALLNAAFVPLVYYLVVETQGRSLETVDAWFAANPQWLVHKANHSATPETSQVNGRGLAKLHIADDHEAMMSAFAVTSEGDENDSLRSDSPVTRLDSWIETLLLRQQLAVNYASIAETPFDIEVAPGNRRTCLAFLLDLSTASERGVLAGRPLRGMVT</sequence>
<organism evidence="11 13">
    <name type="scientific">Hortaea werneckii</name>
    <name type="common">Black yeast</name>
    <name type="synonym">Cladosporium werneckii</name>
    <dbReference type="NCBI Taxonomy" id="91943"/>
    <lineage>
        <taxon>Eukaryota</taxon>
        <taxon>Fungi</taxon>
        <taxon>Dikarya</taxon>
        <taxon>Ascomycota</taxon>
        <taxon>Pezizomycotina</taxon>
        <taxon>Dothideomycetes</taxon>
        <taxon>Dothideomycetidae</taxon>
        <taxon>Mycosphaerellales</taxon>
        <taxon>Teratosphaeriaceae</taxon>
        <taxon>Hortaea</taxon>
    </lineage>
</organism>
<comment type="subcellular location">
    <subcellularLocation>
        <location evidence="1">Membrane</location>
        <topology evidence="1">Multi-pass membrane protein</topology>
    </subcellularLocation>
</comment>
<evidence type="ECO:0000313" key="13">
    <source>
        <dbReference type="Proteomes" id="UP000281677"/>
    </source>
</evidence>
<feature type="transmembrane region" description="Helical" evidence="8">
    <location>
        <begin position="204"/>
        <end position="225"/>
    </location>
</feature>
<evidence type="ECO:0000256" key="2">
    <source>
        <dbReference type="ARBA" id="ARBA00010992"/>
    </source>
</evidence>
<dbReference type="Pfam" id="PF00083">
    <property type="entry name" value="Sugar_tr"/>
    <property type="match status" value="1"/>
</dbReference>
<evidence type="ECO:0000256" key="3">
    <source>
        <dbReference type="ARBA" id="ARBA00022448"/>
    </source>
</evidence>
<dbReference type="OrthoDB" id="6339427at2759"/>
<evidence type="ECO:0000256" key="8">
    <source>
        <dbReference type="SAM" id="Phobius"/>
    </source>
</evidence>
<evidence type="ECO:0000313" key="12">
    <source>
        <dbReference type="Proteomes" id="UP000280598"/>
    </source>
</evidence>
<evidence type="ECO:0000256" key="1">
    <source>
        <dbReference type="ARBA" id="ARBA00004141"/>
    </source>
</evidence>
<dbReference type="SUPFAM" id="SSF103473">
    <property type="entry name" value="MFS general substrate transporter"/>
    <property type="match status" value="1"/>
</dbReference>
<dbReference type="GO" id="GO:0005351">
    <property type="term" value="F:carbohydrate:proton symporter activity"/>
    <property type="evidence" value="ECO:0007669"/>
    <property type="project" value="TreeGrafter"/>
</dbReference>
<accession>A0A3M7IK00</accession>
<keyword evidence="6 8" id="KW-0472">Membrane</keyword>
<feature type="transmembrane region" description="Helical" evidence="8">
    <location>
        <begin position="322"/>
        <end position="345"/>
    </location>
</feature>
<dbReference type="InterPro" id="IPR005829">
    <property type="entry name" value="Sugar_transporter_CS"/>
</dbReference>
<name>A0A3M7IK00_HORWE</name>
<feature type="transmembrane region" description="Helical" evidence="8">
    <location>
        <begin position="387"/>
        <end position="411"/>
    </location>
</feature>
<feature type="domain" description="Major facilitator superfamily (MFS) profile" evidence="9">
    <location>
        <begin position="44"/>
        <end position="477"/>
    </location>
</feature>
<feature type="transmembrane region" description="Helical" evidence="8">
    <location>
        <begin position="178"/>
        <end position="198"/>
    </location>
</feature>
<dbReference type="GO" id="GO:0016020">
    <property type="term" value="C:membrane"/>
    <property type="evidence" value="ECO:0007669"/>
    <property type="project" value="UniProtKB-SubCell"/>
</dbReference>
<feature type="transmembrane region" description="Helical" evidence="8">
    <location>
        <begin position="89"/>
        <end position="107"/>
    </location>
</feature>